<feature type="domain" description="RNA-polymerase II-associated protein 3-like C-terminal" evidence="8">
    <location>
        <begin position="305"/>
        <end position="396"/>
    </location>
</feature>
<dbReference type="InterPro" id="IPR011990">
    <property type="entry name" value="TPR-like_helical_dom_sf"/>
</dbReference>
<dbReference type="AlphaFoldDB" id="A0A8J4UWQ7"/>
<dbReference type="SUPFAM" id="SSF48452">
    <property type="entry name" value="TPR-like"/>
    <property type="match status" value="1"/>
</dbReference>
<keyword evidence="6" id="KW-0175">Coiled coil</keyword>
<dbReference type="InterPro" id="IPR019734">
    <property type="entry name" value="TPR_rpt"/>
</dbReference>
<feature type="region of interest" description="Disordered" evidence="7">
    <location>
        <begin position="162"/>
        <end position="249"/>
    </location>
</feature>
<evidence type="ECO:0000256" key="4">
    <source>
        <dbReference type="ARBA" id="ARBA00040133"/>
    </source>
</evidence>
<dbReference type="Gene3D" id="1.25.40.10">
    <property type="entry name" value="Tetratricopeptide repeat domain"/>
    <property type="match status" value="1"/>
</dbReference>
<keyword evidence="10" id="KW-1185">Reference proteome</keyword>
<feature type="compositionally biased region" description="Low complexity" evidence="7">
    <location>
        <begin position="217"/>
        <end position="226"/>
    </location>
</feature>
<keyword evidence="1" id="KW-0677">Repeat</keyword>
<dbReference type="Pfam" id="PF13877">
    <property type="entry name" value="RPAP3_C"/>
    <property type="match status" value="1"/>
</dbReference>
<evidence type="ECO:0000256" key="1">
    <source>
        <dbReference type="ARBA" id="ARBA00022737"/>
    </source>
</evidence>
<dbReference type="Proteomes" id="UP000695562">
    <property type="component" value="Unassembled WGS sequence"/>
</dbReference>
<sequence>MSLKNYINDLKEWQQKVDRQDKEIKQSKIIKPIQVDTIKQTTTATTNTNTIKNENIFDPTSESLKFKDKGNQLFAQQKYKESIECYTSAIQMDPTNSILYSNRAMAYIKLKNFNQAEVECTRCLNLDNTNLKAYHRRGLSRLELRKYNEAIQDFKVVLKSDPNNKESQNELNRAIKLKDSTPIVSPMKSISENDKQQPQTQQTDKIEISKDKNIIDTTTSTPTTTTQPIIEIKANSTPTSNKESTTSKVTPIQDKPIVEIKTTTTPATTITTTTEPIPKKSTTSSLQERLARMNQTIKAPIPKVAPKNSFEFEKTYLSFKKDLSSLYQYFKLIDPIQLPNILDESLTPSLFTDIISILDKYYLVNKEYESIYKILLNLLKNNRISLTIQFMDQSEKTIIKNILNTLLQNNVTSKDNIEYLINEYTCK</sequence>
<dbReference type="PROSITE" id="PS50005">
    <property type="entry name" value="TPR"/>
    <property type="match status" value="2"/>
</dbReference>
<evidence type="ECO:0000259" key="8">
    <source>
        <dbReference type="Pfam" id="PF13877"/>
    </source>
</evidence>
<comment type="caution">
    <text evidence="9">The sequence shown here is derived from an EMBL/GenBank/DDBJ whole genome shotgun (WGS) entry which is preliminary data.</text>
</comment>
<dbReference type="InterPro" id="IPR025986">
    <property type="entry name" value="RPAP3-like_C"/>
</dbReference>
<dbReference type="InterPro" id="IPR051966">
    <property type="entry name" value="RPAP3"/>
</dbReference>
<evidence type="ECO:0000256" key="5">
    <source>
        <dbReference type="PROSITE-ProRule" id="PRU00339"/>
    </source>
</evidence>
<dbReference type="Pfam" id="PF13181">
    <property type="entry name" value="TPR_8"/>
    <property type="match status" value="1"/>
</dbReference>
<comment type="similarity">
    <text evidence="3">Belongs to the RPAP3 family.</text>
</comment>
<evidence type="ECO:0000313" key="10">
    <source>
        <dbReference type="Proteomes" id="UP000695562"/>
    </source>
</evidence>
<name>A0A8J4UWQ7_9MYCE</name>
<feature type="coiled-coil region" evidence="6">
    <location>
        <begin position="3"/>
        <end position="30"/>
    </location>
</feature>
<evidence type="ECO:0000256" key="6">
    <source>
        <dbReference type="SAM" id="Coils"/>
    </source>
</evidence>
<dbReference type="GO" id="GO:0101031">
    <property type="term" value="C:protein folding chaperone complex"/>
    <property type="evidence" value="ECO:0007669"/>
    <property type="project" value="TreeGrafter"/>
</dbReference>
<feature type="repeat" description="TPR" evidence="5">
    <location>
        <begin position="131"/>
        <end position="164"/>
    </location>
</feature>
<evidence type="ECO:0000256" key="2">
    <source>
        <dbReference type="ARBA" id="ARBA00022803"/>
    </source>
</evidence>
<dbReference type="PANTHER" id="PTHR46423:SF1">
    <property type="entry name" value="RNA POLYMERASE II-ASSOCIATED PROTEIN 3"/>
    <property type="match status" value="1"/>
</dbReference>
<keyword evidence="2 5" id="KW-0802">TPR repeat</keyword>
<feature type="repeat" description="TPR" evidence="5">
    <location>
        <begin position="63"/>
        <end position="96"/>
    </location>
</feature>
<dbReference type="PANTHER" id="PTHR46423">
    <property type="entry name" value="RNA POLYMERASE II-ASSOCIATED PROTEIN 3"/>
    <property type="match status" value="1"/>
</dbReference>
<feature type="compositionally biased region" description="Polar residues" evidence="7">
    <location>
        <begin position="234"/>
        <end position="249"/>
    </location>
</feature>
<evidence type="ECO:0000256" key="3">
    <source>
        <dbReference type="ARBA" id="ARBA00038275"/>
    </source>
</evidence>
<accession>A0A8J4UWQ7</accession>
<feature type="compositionally biased region" description="Basic and acidic residues" evidence="7">
    <location>
        <begin position="204"/>
        <end position="214"/>
    </location>
</feature>
<proteinExistence type="inferred from homology"/>
<evidence type="ECO:0000313" key="9">
    <source>
        <dbReference type="EMBL" id="KAF2069763.1"/>
    </source>
</evidence>
<organism evidence="9 10">
    <name type="scientific">Polysphondylium violaceum</name>
    <dbReference type="NCBI Taxonomy" id="133409"/>
    <lineage>
        <taxon>Eukaryota</taxon>
        <taxon>Amoebozoa</taxon>
        <taxon>Evosea</taxon>
        <taxon>Eumycetozoa</taxon>
        <taxon>Dictyostelia</taxon>
        <taxon>Dictyosteliales</taxon>
        <taxon>Dictyosteliaceae</taxon>
        <taxon>Polysphondylium</taxon>
    </lineage>
</organism>
<dbReference type="SMART" id="SM00028">
    <property type="entry name" value="TPR"/>
    <property type="match status" value="3"/>
</dbReference>
<protein>
    <recommendedName>
        <fullName evidence="4">RNA polymerase II-associated protein 3</fullName>
    </recommendedName>
</protein>
<dbReference type="OrthoDB" id="420195at2759"/>
<dbReference type="EMBL" id="AJWJ01000598">
    <property type="protein sequence ID" value="KAF2069763.1"/>
    <property type="molecule type" value="Genomic_DNA"/>
</dbReference>
<evidence type="ECO:0000256" key="7">
    <source>
        <dbReference type="SAM" id="MobiDB-lite"/>
    </source>
</evidence>
<dbReference type="Pfam" id="PF13414">
    <property type="entry name" value="TPR_11"/>
    <property type="match status" value="1"/>
</dbReference>
<reference evidence="9" key="1">
    <citation type="submission" date="2020-01" db="EMBL/GenBank/DDBJ databases">
        <title>Development of genomics and gene disruption for Polysphondylium violaceum indicates a role for the polyketide synthase stlB in stalk morphogenesis.</title>
        <authorList>
            <person name="Narita B."/>
            <person name="Kawabe Y."/>
            <person name="Kin K."/>
            <person name="Saito T."/>
            <person name="Gibbs R."/>
            <person name="Kuspa A."/>
            <person name="Muzny D."/>
            <person name="Queller D."/>
            <person name="Richards S."/>
            <person name="Strassman J."/>
            <person name="Sucgang R."/>
            <person name="Worley K."/>
            <person name="Schaap P."/>
        </authorList>
    </citation>
    <scope>NUCLEOTIDE SEQUENCE</scope>
    <source>
        <strain evidence="9">QSvi11</strain>
    </source>
</reference>
<gene>
    <name evidence="9" type="ORF">CYY_008915</name>
</gene>